<dbReference type="GO" id="GO:0004519">
    <property type="term" value="F:endonuclease activity"/>
    <property type="evidence" value="ECO:0007669"/>
    <property type="project" value="UniProtKB-KW"/>
</dbReference>
<protein>
    <submittedName>
        <fullName evidence="2">Endonuclease/exonuclease/phosphatase</fullName>
    </submittedName>
</protein>
<dbReference type="InterPro" id="IPR036691">
    <property type="entry name" value="Endo/exonu/phosph_ase_sf"/>
</dbReference>
<dbReference type="Proteomes" id="UP001150217">
    <property type="component" value="Unassembled WGS sequence"/>
</dbReference>
<dbReference type="EMBL" id="JANVFT010000020">
    <property type="protein sequence ID" value="KAJ4497595.1"/>
    <property type="molecule type" value="Genomic_DNA"/>
</dbReference>
<feature type="domain" description="Endonuclease/exonuclease/phosphatase" evidence="1">
    <location>
        <begin position="96"/>
        <end position="191"/>
    </location>
</feature>
<evidence type="ECO:0000313" key="2">
    <source>
        <dbReference type="EMBL" id="KAJ4497595.1"/>
    </source>
</evidence>
<gene>
    <name evidence="2" type="ORF">C8R41DRAFT_917323</name>
</gene>
<dbReference type="Pfam" id="PF14529">
    <property type="entry name" value="Exo_endo_phos_2"/>
    <property type="match status" value="1"/>
</dbReference>
<keyword evidence="2" id="KW-0540">Nuclease</keyword>
<comment type="caution">
    <text evidence="2">The sequence shown here is derived from an EMBL/GenBank/DDBJ whole genome shotgun (WGS) entry which is preliminary data.</text>
</comment>
<organism evidence="2 3">
    <name type="scientific">Lentinula lateritia</name>
    <dbReference type="NCBI Taxonomy" id="40482"/>
    <lineage>
        <taxon>Eukaryota</taxon>
        <taxon>Fungi</taxon>
        <taxon>Dikarya</taxon>
        <taxon>Basidiomycota</taxon>
        <taxon>Agaricomycotina</taxon>
        <taxon>Agaricomycetes</taxon>
        <taxon>Agaricomycetidae</taxon>
        <taxon>Agaricales</taxon>
        <taxon>Marasmiineae</taxon>
        <taxon>Omphalotaceae</taxon>
        <taxon>Lentinula</taxon>
    </lineage>
</organism>
<proteinExistence type="predicted"/>
<keyword evidence="2" id="KW-0378">Hydrolase</keyword>
<dbReference type="SUPFAM" id="SSF56219">
    <property type="entry name" value="DNase I-like"/>
    <property type="match status" value="1"/>
</dbReference>
<sequence>MLDARIDGLDIILIEEPNWSFIGKEGDNAILGAVNHASAWTPISPIPAAPDSIHPRVYVYVKNGLHAEVTLWTDIVCDRDIMILDVTPRGGETTTYIHFYNDPSLGCQQILWRLRLLNLTYNHPVVLTGDANIHHIRWLRGVPRTTSITKEIVAWLDEHNFLILNKKGCPTHYPHDTGKHPSVIDLTWSNIHASHIDAICE</sequence>
<evidence type="ECO:0000259" key="1">
    <source>
        <dbReference type="Pfam" id="PF14529"/>
    </source>
</evidence>
<keyword evidence="2" id="KW-0255">Endonuclease</keyword>
<dbReference type="Gene3D" id="3.60.10.10">
    <property type="entry name" value="Endonuclease/exonuclease/phosphatase"/>
    <property type="match status" value="1"/>
</dbReference>
<dbReference type="InterPro" id="IPR005135">
    <property type="entry name" value="Endo/exonuclease/phosphatase"/>
</dbReference>
<name>A0ABQ8VQ75_9AGAR</name>
<evidence type="ECO:0000313" key="3">
    <source>
        <dbReference type="Proteomes" id="UP001150217"/>
    </source>
</evidence>
<accession>A0ABQ8VQ75</accession>
<keyword evidence="3" id="KW-1185">Reference proteome</keyword>
<reference evidence="2" key="1">
    <citation type="submission" date="2022-08" db="EMBL/GenBank/DDBJ databases">
        <title>A Global Phylogenomic Analysis of the Shiitake Genus Lentinula.</title>
        <authorList>
            <consortium name="DOE Joint Genome Institute"/>
            <person name="Sierra-Patev S."/>
            <person name="Min B."/>
            <person name="Naranjo-Ortiz M."/>
            <person name="Looney B."/>
            <person name="Konkel Z."/>
            <person name="Slot J.C."/>
            <person name="Sakamoto Y."/>
            <person name="Steenwyk J.L."/>
            <person name="Rokas A."/>
            <person name="Carro J."/>
            <person name="Camarero S."/>
            <person name="Ferreira P."/>
            <person name="Molpeceres G."/>
            <person name="Ruiz-Duenas F.J."/>
            <person name="Serrano A."/>
            <person name="Henrissat B."/>
            <person name="Drula E."/>
            <person name="Hughes K.W."/>
            <person name="Mata J.L."/>
            <person name="Ishikawa N.K."/>
            <person name="Vargas-Isla R."/>
            <person name="Ushijima S."/>
            <person name="Smith C.A."/>
            <person name="Ahrendt S."/>
            <person name="Andreopoulos W."/>
            <person name="He G."/>
            <person name="Labutti K."/>
            <person name="Lipzen A."/>
            <person name="Ng V."/>
            <person name="Riley R."/>
            <person name="Sandor L."/>
            <person name="Barry K."/>
            <person name="Martinez A.T."/>
            <person name="Xiao Y."/>
            <person name="Gibbons J.G."/>
            <person name="Terashima K."/>
            <person name="Grigoriev I.V."/>
            <person name="Hibbett D.S."/>
        </authorList>
    </citation>
    <scope>NUCLEOTIDE SEQUENCE</scope>
    <source>
        <strain evidence="2">RHP3577 ss4</strain>
    </source>
</reference>